<dbReference type="SUPFAM" id="SSF51445">
    <property type="entry name" value="(Trans)glycosidases"/>
    <property type="match status" value="1"/>
</dbReference>
<evidence type="ECO:0000313" key="7">
    <source>
        <dbReference type="EMBL" id="CRG91690.1"/>
    </source>
</evidence>
<dbReference type="InterPro" id="IPR013785">
    <property type="entry name" value="Aldolase_TIM"/>
</dbReference>
<dbReference type="PRINTS" id="PR00385">
    <property type="entry name" value="P450"/>
</dbReference>
<evidence type="ECO:0000256" key="1">
    <source>
        <dbReference type="ARBA" id="ARBA00001255"/>
    </source>
</evidence>
<evidence type="ECO:0000313" key="8">
    <source>
        <dbReference type="Proteomes" id="UP000054383"/>
    </source>
</evidence>
<keyword evidence="6" id="KW-0472">Membrane</keyword>
<dbReference type="AlphaFoldDB" id="A0A0U1M9P9"/>
<organism evidence="7 8">
    <name type="scientific">Talaromyces islandicus</name>
    <name type="common">Penicillium islandicum</name>
    <dbReference type="NCBI Taxonomy" id="28573"/>
    <lineage>
        <taxon>Eukaryota</taxon>
        <taxon>Fungi</taxon>
        <taxon>Dikarya</taxon>
        <taxon>Ascomycota</taxon>
        <taxon>Pezizomycotina</taxon>
        <taxon>Eurotiomycetes</taxon>
        <taxon>Eurotiomycetidae</taxon>
        <taxon>Eurotiales</taxon>
        <taxon>Trichocomaceae</taxon>
        <taxon>Talaromyces</taxon>
        <taxon>Talaromyces sect. Islandici</taxon>
    </lineage>
</organism>
<dbReference type="GO" id="GO:0016705">
    <property type="term" value="F:oxidoreductase activity, acting on paired donors, with incorporation or reduction of molecular oxygen"/>
    <property type="evidence" value="ECO:0007669"/>
    <property type="project" value="InterPro"/>
</dbReference>
<dbReference type="Pfam" id="PF00067">
    <property type="entry name" value="p450"/>
    <property type="match status" value="1"/>
</dbReference>
<dbReference type="OrthoDB" id="5795902at2759"/>
<proteinExistence type="inferred from homology"/>
<dbReference type="STRING" id="28573.A0A0U1M9P9"/>
<dbReference type="InterPro" id="IPR050121">
    <property type="entry name" value="Cytochrome_P450_monoxygenase"/>
</dbReference>
<dbReference type="EMBL" id="CVMT01000010">
    <property type="protein sequence ID" value="CRG91690.1"/>
    <property type="molecule type" value="Genomic_DNA"/>
</dbReference>
<keyword evidence="6" id="KW-1133">Transmembrane helix</keyword>
<dbReference type="PANTHER" id="PTHR24305:SF168">
    <property type="entry name" value="P450, PUTATIVE (EUROFUNG)-RELATED"/>
    <property type="match status" value="1"/>
</dbReference>
<dbReference type="InterPro" id="IPR017853">
    <property type="entry name" value="GH"/>
</dbReference>
<name>A0A0U1M9P9_TALIS</name>
<dbReference type="Pfam" id="PF16499">
    <property type="entry name" value="Melibiase_2"/>
    <property type="match status" value="1"/>
</dbReference>
<dbReference type="EC" id="3.2.1.22" evidence="3"/>
<keyword evidence="6" id="KW-0812">Transmembrane</keyword>
<dbReference type="GO" id="GO:0020037">
    <property type="term" value="F:heme binding"/>
    <property type="evidence" value="ECO:0007669"/>
    <property type="project" value="InterPro"/>
</dbReference>
<dbReference type="GO" id="GO:0004497">
    <property type="term" value="F:monooxygenase activity"/>
    <property type="evidence" value="ECO:0007669"/>
    <property type="project" value="InterPro"/>
</dbReference>
<gene>
    <name evidence="7" type="ORF">PISL3812_08741</name>
</gene>
<feature type="transmembrane region" description="Helical" evidence="6">
    <location>
        <begin position="222"/>
        <end position="244"/>
    </location>
</feature>
<sequence length="971" mass="106696">MALSETLEVLAMHPPHATLSVFIIALFAYIVGSTFYSWYRLRHIKGPWLASVSKSWLIWRTLAGTFDQDFHDVCEKYGRLARIGPYHLLTSDPDVMRRMLGVRSRYRRSEWYTGMRFDPSSDNVESQKDEAKHNALRSKMAAGYSGREVDRLEERIDETVQSLVRLFERYISEGSQYKPLDFGRKAQYFTLDVISAVAHGKPFGYLDADTDLYDYIKLTEKAIPAFMVITILPWLMSLFQWGIFKALLPSDKDPIGFGKIMGITKEVVNARFRQDPKHGRDMLDSFIRHGLTQHEAVSEGILQIIAGSDTTATAIRVILLYLITTPRVLEKFRAEYTAAGVSSPIRDSEARALPYLQAIIKEGLRIWPPVVGLMAKEVPPEGDTIDGKFIPGGTNIGYCAFGIFRSKQLWGEDANIFRPERWLDSPSEQLKEMEQNLELVFAYGRYKCLGRDVAQMELNKVFIEAYYFEIFNIPVVSVSTIYAIQTRFAPTTTAAAAQAQGNSLYVPYYGTSANGFTAPPRGWNSFGLQALEGGFTPTQDSIWTQCQNLNVSAGYNLCSIDSGWSGNGGDSYGRLVPDTSAFPNLTALADELHSNGMQLGVYILPGAFASDGNATVEGTDIQLGSLFDSSQPSYNLRQTFDFSKDGVQQWHDSVVNNFAAMGIDYIKLDYMTPGSPGSGEDLPANNSLVAIAYHNAIQKSGAQIRLDLSWGLDRNSATNWYIWRGSADGLRLDQDINNSGQSTLVSFGTVQRAIENYRVYINQQVEDSTRQGIPIMIRPDMDNMYTGNGQDLGGLADVERYTVTIHWVGAGANLITGSNLSQIDTLGQELLYDSELMSVANFTTQYPMQPKNPLGADSPGAQAAQQLQAWIAGPDSNNANAVVVLANYGPDQGNGGFGSILDGTQLVNVTLSLLGIADGQPNGAAGWNVRRVLGGGGAGGPDHSDIGVATSFLASNLGPGESVLYYLTATS</sequence>
<comment type="similarity">
    <text evidence="2">Belongs to the glycosyl hydrolase 27 family.</text>
</comment>
<dbReference type="Gene3D" id="3.20.20.70">
    <property type="entry name" value="Aldolase class I"/>
    <property type="match status" value="1"/>
</dbReference>
<dbReference type="GO" id="GO:0005975">
    <property type="term" value="P:carbohydrate metabolic process"/>
    <property type="evidence" value="ECO:0007669"/>
    <property type="project" value="InterPro"/>
</dbReference>
<dbReference type="SUPFAM" id="SSF48264">
    <property type="entry name" value="Cytochrome P450"/>
    <property type="match status" value="1"/>
</dbReference>
<accession>A0A0U1M9P9</accession>
<protein>
    <recommendedName>
        <fullName evidence="3">alpha-galactosidase</fullName>
        <ecNumber evidence="3">3.2.1.22</ecNumber>
    </recommendedName>
</protein>
<evidence type="ECO:0000256" key="5">
    <source>
        <dbReference type="ARBA" id="ARBA00023295"/>
    </source>
</evidence>
<comment type="catalytic activity">
    <reaction evidence="1">
        <text>Hydrolysis of terminal, non-reducing alpha-D-galactose residues in alpha-D-galactosides, including galactose oligosaccharides, galactomannans and galactolipids.</text>
        <dbReference type="EC" id="3.2.1.22"/>
    </reaction>
</comment>
<dbReference type="InterPro" id="IPR036396">
    <property type="entry name" value="Cyt_P450_sf"/>
</dbReference>
<dbReference type="Gene3D" id="1.10.630.10">
    <property type="entry name" value="Cytochrome P450"/>
    <property type="match status" value="1"/>
</dbReference>
<dbReference type="CDD" id="cd11060">
    <property type="entry name" value="CYP57A1-like"/>
    <property type="match status" value="1"/>
</dbReference>
<dbReference type="PANTHER" id="PTHR24305">
    <property type="entry name" value="CYTOCHROME P450"/>
    <property type="match status" value="1"/>
</dbReference>
<evidence type="ECO:0000256" key="2">
    <source>
        <dbReference type="ARBA" id="ARBA00009743"/>
    </source>
</evidence>
<evidence type="ECO:0000256" key="3">
    <source>
        <dbReference type="ARBA" id="ARBA00012755"/>
    </source>
</evidence>
<feature type="transmembrane region" description="Helical" evidence="6">
    <location>
        <begin position="20"/>
        <end position="39"/>
    </location>
</feature>
<dbReference type="CDD" id="cd14792">
    <property type="entry name" value="GH27"/>
    <property type="match status" value="1"/>
</dbReference>
<dbReference type="InterPro" id="IPR001128">
    <property type="entry name" value="Cyt_P450"/>
</dbReference>
<dbReference type="GO" id="GO:0004557">
    <property type="term" value="F:alpha-galactosidase activity"/>
    <property type="evidence" value="ECO:0007669"/>
    <property type="project" value="UniProtKB-EC"/>
</dbReference>
<keyword evidence="8" id="KW-1185">Reference proteome</keyword>
<keyword evidence="5" id="KW-0326">Glycosidase</keyword>
<dbReference type="Proteomes" id="UP000054383">
    <property type="component" value="Unassembled WGS sequence"/>
</dbReference>
<evidence type="ECO:0000256" key="6">
    <source>
        <dbReference type="SAM" id="Phobius"/>
    </source>
</evidence>
<reference evidence="7 8" key="1">
    <citation type="submission" date="2015-04" db="EMBL/GenBank/DDBJ databases">
        <authorList>
            <person name="Syromyatnikov M.Y."/>
            <person name="Popov V.N."/>
        </authorList>
    </citation>
    <scope>NUCLEOTIDE SEQUENCE [LARGE SCALE GENOMIC DNA]</scope>
    <source>
        <strain evidence="7">WF-38-12</strain>
    </source>
</reference>
<dbReference type="InterPro" id="IPR002241">
    <property type="entry name" value="Glyco_hydro_27"/>
</dbReference>
<evidence type="ECO:0000256" key="4">
    <source>
        <dbReference type="ARBA" id="ARBA00022801"/>
    </source>
</evidence>
<dbReference type="GO" id="GO:0005506">
    <property type="term" value="F:iron ion binding"/>
    <property type="evidence" value="ECO:0007669"/>
    <property type="project" value="InterPro"/>
</dbReference>
<keyword evidence="4" id="KW-0378">Hydrolase</keyword>